<evidence type="ECO:0000256" key="3">
    <source>
        <dbReference type="HAMAP-Rule" id="MF_01063"/>
    </source>
</evidence>
<dbReference type="PANTHER" id="PTHR22946:SF4">
    <property type="entry name" value="ESTERASE FRSA"/>
    <property type="match status" value="1"/>
</dbReference>
<dbReference type="PATRIC" id="fig|230089.6.peg.377"/>
<dbReference type="Pfam" id="PF06500">
    <property type="entry name" value="FrsA-like"/>
    <property type="match status" value="1"/>
</dbReference>
<name>A0A0F7LK30_9GAMM</name>
<dbReference type="InterPro" id="IPR043423">
    <property type="entry name" value="FrsA"/>
</dbReference>
<dbReference type="NCBIfam" id="NF003460">
    <property type="entry name" value="PRK05077.1"/>
    <property type="match status" value="1"/>
</dbReference>
<organism evidence="5 6">
    <name type="scientific">Photorhabdus thracensis</name>
    <dbReference type="NCBI Taxonomy" id="230089"/>
    <lineage>
        <taxon>Bacteria</taxon>
        <taxon>Pseudomonadati</taxon>
        <taxon>Pseudomonadota</taxon>
        <taxon>Gammaproteobacteria</taxon>
        <taxon>Enterobacterales</taxon>
        <taxon>Morganellaceae</taxon>
        <taxon>Photorhabdus</taxon>
    </lineage>
</organism>
<proteinExistence type="inferred from homology"/>
<protein>
    <recommendedName>
        <fullName evidence="3">Esterase FrsA</fullName>
        <ecNumber evidence="3">3.1.1.1</ecNumber>
    </recommendedName>
</protein>
<gene>
    <name evidence="3 5" type="primary">frsA</name>
    <name evidence="5" type="ORF">VY86_01650</name>
</gene>
<sequence>MANQNLSESLFKPRQKHQETSTLVKHRHPRLIAGNDNTLDGNSHGSWYRMINRLMWIWRGIDPFEIDEVLCRIAMANAQRSDDNLLDTVAGYRKGNWIFEWSHQAMLWQQRALQTEQTEQTAEAGNFWLKAANLYSIAGYPHLKGDDLSQQAVVLANKAYENAARCSDYQLRKIEFKLKEGGCVTGFLHLPQRPQGPSPTILVCGSLDNLQSDYYQLFRDYLAPLGFAMLTVDMPSVGYCSRLRLTQDTCTLHQQIIHQLDDIPWIDHTRVGVFGFRFGANIAVRLAYLESKRIKCIATFGAIVHEWLNSAERQQNAPVMYLDMFASRMGIYNVDENAFRLELGCYSLKKQGLLGRRCSVPMLAGYWQNDIFSPKEESKLIAMSSMDGKLLTIPTTPVYSSFNKALQETSQWLKNKMG</sequence>
<comment type="catalytic activity">
    <reaction evidence="3">
        <text>a carboxylic ester + H2O = an alcohol + a carboxylate + H(+)</text>
        <dbReference type="Rhea" id="RHEA:21164"/>
        <dbReference type="ChEBI" id="CHEBI:15377"/>
        <dbReference type="ChEBI" id="CHEBI:15378"/>
        <dbReference type="ChEBI" id="CHEBI:29067"/>
        <dbReference type="ChEBI" id="CHEBI:30879"/>
        <dbReference type="ChEBI" id="CHEBI:33308"/>
        <dbReference type="EC" id="3.1.1.1"/>
    </reaction>
</comment>
<dbReference type="KEGG" id="ptt:VY86_01650"/>
<dbReference type="InterPro" id="IPR050261">
    <property type="entry name" value="FrsA_esterase"/>
</dbReference>
<keyword evidence="1 3" id="KW-0719">Serine esterase</keyword>
<dbReference type="HAMAP" id="MF_01063">
    <property type="entry name" value="FrsA"/>
    <property type="match status" value="1"/>
</dbReference>
<comment type="similarity">
    <text evidence="3">Belongs to the FrsA family.</text>
</comment>
<dbReference type="AlphaFoldDB" id="A0A0F7LK30"/>
<dbReference type="SUPFAM" id="SSF53474">
    <property type="entry name" value="alpha/beta-Hydrolases"/>
    <property type="match status" value="1"/>
</dbReference>
<dbReference type="InterPro" id="IPR010520">
    <property type="entry name" value="FrsA-like"/>
</dbReference>
<dbReference type="PANTHER" id="PTHR22946">
    <property type="entry name" value="DIENELACTONE HYDROLASE DOMAIN-CONTAINING PROTEIN-RELATED"/>
    <property type="match status" value="1"/>
</dbReference>
<dbReference type="OrthoDB" id="5590073at2"/>
<keyword evidence="6" id="KW-1185">Reference proteome</keyword>
<dbReference type="Proteomes" id="UP000034866">
    <property type="component" value="Chromosome"/>
</dbReference>
<evidence type="ECO:0000256" key="2">
    <source>
        <dbReference type="ARBA" id="ARBA00022801"/>
    </source>
</evidence>
<keyword evidence="2 3" id="KW-0378">Hydrolase</keyword>
<dbReference type="EMBL" id="CP011104">
    <property type="protein sequence ID" value="AKH62246.1"/>
    <property type="molecule type" value="Genomic_DNA"/>
</dbReference>
<dbReference type="EC" id="3.1.1.1" evidence="3"/>
<evidence type="ECO:0000256" key="4">
    <source>
        <dbReference type="SAM" id="MobiDB-lite"/>
    </source>
</evidence>
<reference evidence="5 6" key="1">
    <citation type="journal article" date="2015" name="J. Biotechnol.">
        <title>Complete genome sequence of Photorhabdus temperata subsp. thracensis 39-8(T), an entomopathogenic bacterium for the improved commercial bioinsecticide.</title>
        <authorList>
            <person name="Kwak Y."/>
            <person name="Shin J.H."/>
        </authorList>
    </citation>
    <scope>NUCLEOTIDE SEQUENCE [LARGE SCALE GENOMIC DNA]</scope>
    <source>
        <strain evidence="5 6">DSM 15199</strain>
    </source>
</reference>
<dbReference type="GO" id="GO:0106435">
    <property type="term" value="F:carboxylesterase activity"/>
    <property type="evidence" value="ECO:0007669"/>
    <property type="project" value="UniProtKB-EC"/>
</dbReference>
<dbReference type="Gene3D" id="3.40.50.1820">
    <property type="entry name" value="alpha/beta hydrolase"/>
    <property type="match status" value="1"/>
</dbReference>
<dbReference type="InterPro" id="IPR029058">
    <property type="entry name" value="AB_hydrolase_fold"/>
</dbReference>
<dbReference type="RefSeq" id="WP_046973697.1">
    <property type="nucleotide sequence ID" value="NZ_CP011104.1"/>
</dbReference>
<accession>A0A0F7LK30</accession>
<comment type="function">
    <text evidence="3">Catalyzes the hydrolysis of esters.</text>
</comment>
<evidence type="ECO:0000313" key="5">
    <source>
        <dbReference type="EMBL" id="AKH62246.1"/>
    </source>
</evidence>
<feature type="region of interest" description="Disordered" evidence="4">
    <location>
        <begin position="1"/>
        <end position="25"/>
    </location>
</feature>
<reference evidence="6" key="2">
    <citation type="submission" date="2015-03" db="EMBL/GenBank/DDBJ databases">
        <title>Genome sequence of Azospirillum thiophilum strain DSM 21654T.</title>
        <authorList>
            <person name="Kwak Y."/>
            <person name="Shin J.-H."/>
        </authorList>
    </citation>
    <scope>NUCLEOTIDE SEQUENCE [LARGE SCALE GENOMIC DNA]</scope>
    <source>
        <strain evidence="6">DSM 15199</strain>
    </source>
</reference>
<evidence type="ECO:0000313" key="6">
    <source>
        <dbReference type="Proteomes" id="UP000034866"/>
    </source>
</evidence>
<dbReference type="STRING" id="230089.VY86_01650"/>
<evidence type="ECO:0000256" key="1">
    <source>
        <dbReference type="ARBA" id="ARBA00022487"/>
    </source>
</evidence>